<reference evidence="1 2" key="1">
    <citation type="submission" date="2020-01" db="EMBL/GenBank/DDBJ databases">
        <title>The genomic epidemiology of tigecycline resistance gene tet(X) variants in a swine farm in China.</title>
        <authorList>
            <person name="Peng K."/>
            <person name="Li R."/>
        </authorList>
    </citation>
    <scope>NUCLEOTIDE SEQUENCE [LARGE SCALE GENOMIC DNA]</scope>
    <source>
        <strain evidence="1 2">ZF1</strain>
        <plasmid evidence="2">pzf1-cfr</plasmid>
    </source>
</reference>
<dbReference type="EMBL" id="CP047341">
    <property type="protein sequence ID" value="QIF92339.1"/>
    <property type="molecule type" value="Genomic_DNA"/>
</dbReference>
<dbReference type="Proteomes" id="UP000501338">
    <property type="component" value="Plasmid pZF1-cfr"/>
</dbReference>
<protein>
    <submittedName>
        <fullName evidence="1">Uncharacterized protein</fullName>
    </submittedName>
</protein>
<dbReference type="RefSeq" id="WP_050878446.1">
    <property type="nucleotide sequence ID" value="NZ_CP045009.1"/>
</dbReference>
<evidence type="ECO:0000313" key="1">
    <source>
        <dbReference type="EMBL" id="QIF92339.1"/>
    </source>
</evidence>
<sequence length="110" mass="12928">MKKNPSSILISLIDDGKIIGYFHSTNVDLNRMLSVLIKNTNQVISNFINGYQSYEIQPDNSRIQHLMVYYIKAKKNCELYIIDQFYKELADFWDLYENNDLESIILSIPE</sequence>
<keyword evidence="1" id="KW-0614">Plasmid</keyword>
<name>A0ABX6JV42_9GAMM</name>
<proteinExistence type="predicted"/>
<evidence type="ECO:0000313" key="2">
    <source>
        <dbReference type="Proteomes" id="UP000501338"/>
    </source>
</evidence>
<organism evidence="1 2">
    <name type="scientific">Proteus terrae subsp. cibarius</name>
    <dbReference type="NCBI Taxonomy" id="626774"/>
    <lineage>
        <taxon>Bacteria</taxon>
        <taxon>Pseudomonadati</taxon>
        <taxon>Pseudomonadota</taxon>
        <taxon>Gammaproteobacteria</taxon>
        <taxon>Enterobacterales</taxon>
        <taxon>Morganellaceae</taxon>
        <taxon>Proteus</taxon>
    </lineage>
</organism>
<gene>
    <name evidence="1" type="ORF">GTH23_20060</name>
</gene>
<accession>A0ABX6JV42</accession>
<keyword evidence="2" id="KW-1185">Reference proteome</keyword>
<geneLocation type="plasmid" evidence="2">
    <name>pzf1-cfr</name>
</geneLocation>